<evidence type="ECO:0000313" key="2">
    <source>
        <dbReference type="EMBL" id="MXO90298.1"/>
    </source>
</evidence>
<sequence>MLEKSDPFENASGFLTRLAKDPSGNTLALLAAAILPLLGLVGSGIDMGRAYLASSRLQAACDAGVLAARKQLGTEAAVTGNIPSDVAAQGQKFFNLNFRSGNYGSENRKFTMTLEEDYAITGNAEVEVPTSIMTVFGFDRVPVSVDCQALLSVRQLDVMMVLDVTGSMRHTNDGDSQSRIESLKAVVRNFHAQLESAKSPESEIRYGFVPYATNVNVGHLLENDWVVSDWTYQSRVVDSTETVSSPSTTYGNWQYVSGLRTPWVTINEYDATFTPSEGDTEGSWSCGNPLPPNTWTYQDQLVSTETVTNPDGSETVTETYRRTHNGTRYHQYRSGENCIVQSSTDTNYIQTYDRVTSDNQYERNTYEYRPVSFDVSNWRNDFEGCIEERKTTEITDYTNVDLTQNLDLDLDTVPTPGDTDTQWRPANPGVIYARSFYNSGSGSFTKEPVVTTSTFAATGTWWFSDCPARAQKLQPMDAEALDAYLSTLAPYGATYHDIGMIWGGRLISPTGLYAAENTDTDGSDRARHLIFLTDGQTEPFDLAYGAYGIEGLDERRWNPSSALTLAETIEARFSVACAEVKKRNVTVWVIAFGTHLNDAMLQCAGNGQYFEASSAEELNKAFTSIAKSIGDLRISQ</sequence>
<evidence type="ECO:0000313" key="3">
    <source>
        <dbReference type="Proteomes" id="UP000442714"/>
    </source>
</evidence>
<organism evidence="2 3">
    <name type="scientific">Pontixanthobacter aquaemixtae</name>
    <dbReference type="NCBI Taxonomy" id="1958940"/>
    <lineage>
        <taxon>Bacteria</taxon>
        <taxon>Pseudomonadati</taxon>
        <taxon>Pseudomonadota</taxon>
        <taxon>Alphaproteobacteria</taxon>
        <taxon>Sphingomonadales</taxon>
        <taxon>Erythrobacteraceae</taxon>
        <taxon>Pontixanthobacter</taxon>
    </lineage>
</organism>
<dbReference type="Gene3D" id="3.40.50.410">
    <property type="entry name" value="von Willebrand factor, type A domain"/>
    <property type="match status" value="2"/>
</dbReference>
<reference evidence="2 3" key="1">
    <citation type="submission" date="2019-12" db="EMBL/GenBank/DDBJ databases">
        <title>Genomic-based taxomic classification of the family Erythrobacteraceae.</title>
        <authorList>
            <person name="Xu L."/>
        </authorList>
    </citation>
    <scope>NUCLEOTIDE SEQUENCE [LARGE SCALE GENOMIC DNA]</scope>
    <source>
        <strain evidence="2 3">KCTC 52763</strain>
    </source>
</reference>
<dbReference type="InterPro" id="IPR036465">
    <property type="entry name" value="vWFA_dom_sf"/>
</dbReference>
<dbReference type="Pfam" id="PF13400">
    <property type="entry name" value="Tad"/>
    <property type="match status" value="1"/>
</dbReference>
<protein>
    <recommendedName>
        <fullName evidence="1">Putative Flp pilus-assembly TadG-like N-terminal domain-containing protein</fullName>
    </recommendedName>
</protein>
<comment type="caution">
    <text evidence="2">The sequence shown here is derived from an EMBL/GenBank/DDBJ whole genome shotgun (WGS) entry which is preliminary data.</text>
</comment>
<feature type="domain" description="Putative Flp pilus-assembly TadG-like N-terminal" evidence="1">
    <location>
        <begin position="24"/>
        <end position="68"/>
    </location>
</feature>
<dbReference type="SUPFAM" id="SSF53300">
    <property type="entry name" value="vWA-like"/>
    <property type="match status" value="1"/>
</dbReference>
<keyword evidence="3" id="KW-1185">Reference proteome</keyword>
<dbReference type="InterPro" id="IPR028087">
    <property type="entry name" value="Tad_N"/>
</dbReference>
<proteinExistence type="predicted"/>
<evidence type="ECO:0000259" key="1">
    <source>
        <dbReference type="Pfam" id="PF13400"/>
    </source>
</evidence>
<gene>
    <name evidence="2" type="ORF">GRI41_05660</name>
</gene>
<dbReference type="Proteomes" id="UP000442714">
    <property type="component" value="Unassembled WGS sequence"/>
</dbReference>
<name>A0A844ZRC8_9SPHN</name>
<dbReference type="AlphaFoldDB" id="A0A844ZRC8"/>
<accession>A0A844ZRC8</accession>
<dbReference type="EMBL" id="WTYX01000001">
    <property type="protein sequence ID" value="MXO90298.1"/>
    <property type="molecule type" value="Genomic_DNA"/>
</dbReference>
<dbReference type="OrthoDB" id="7522752at2"/>
<dbReference type="RefSeq" id="WP_160603772.1">
    <property type="nucleotide sequence ID" value="NZ_WTYX01000001.1"/>
</dbReference>